<dbReference type="SUPFAM" id="SSF53850">
    <property type="entry name" value="Periplasmic binding protein-like II"/>
    <property type="match status" value="1"/>
</dbReference>
<dbReference type="SUPFAM" id="SSF54782">
    <property type="entry name" value="Porphobilinogen deaminase (hydroxymethylbilane synthase), C-terminal domain"/>
    <property type="match status" value="1"/>
</dbReference>
<name>A0A238XGT9_9ACTN</name>
<dbReference type="OrthoDB" id="9810298at2"/>
<dbReference type="Pfam" id="PF01379">
    <property type="entry name" value="Porphobil_deam"/>
    <property type="match status" value="1"/>
</dbReference>
<sequence length="334" mass="34915">MRELVIGSRGSRLARAMVAEFRARLGYRGPVRTVTVMTAGDRDRRRPLKEIAGVGAFSSALEQALLDGRVDVAVHSAKDLVAGGHPDLVLAVTPPRGDVRDALCGATLETLPPGARVGTSAARRAAQLRALRPDVRVVGIRGNVPPRLARARTHGGTLDAVMLAAAGLDRLGLAGAATQRLPAEDFLPDPGQGALAIQVRRDDCALLAEMSQAGDAVTDAAVRAERAMMHALRGGCTLPIGAYTEHTSAGLRLVGSVTSLDGRHQVRASRTAGPEEYPEVLGARLADLLRARGVEALLDRKAPSDGSAGPVSPNADSRHDPAGQRPGAPTWRSD</sequence>
<evidence type="ECO:0000313" key="14">
    <source>
        <dbReference type="Proteomes" id="UP000198420"/>
    </source>
</evidence>
<reference evidence="14" key="1">
    <citation type="submission" date="2017-06" db="EMBL/GenBank/DDBJ databases">
        <authorList>
            <person name="Varghese N."/>
            <person name="Submissions S."/>
        </authorList>
    </citation>
    <scope>NUCLEOTIDE SEQUENCE [LARGE SCALE GENOMIC DNA]</scope>
    <source>
        <strain evidence="14">DSM 44485</strain>
    </source>
</reference>
<evidence type="ECO:0000256" key="5">
    <source>
        <dbReference type="ARBA" id="ARBA00012655"/>
    </source>
</evidence>
<dbReference type="PIRSF" id="PIRSF001438">
    <property type="entry name" value="4pyrrol_synth_OHMeBilane_synth"/>
    <property type="match status" value="1"/>
</dbReference>
<comment type="similarity">
    <text evidence="3">Belongs to the HMBS family.</text>
</comment>
<dbReference type="FunFam" id="3.40.190.10:FF:000005">
    <property type="entry name" value="Porphobilinogen deaminase"/>
    <property type="match status" value="1"/>
</dbReference>
<evidence type="ECO:0000256" key="10">
    <source>
        <dbReference type="SAM" id="MobiDB-lite"/>
    </source>
</evidence>
<evidence type="ECO:0000313" key="13">
    <source>
        <dbReference type="EMBL" id="SNR57713.1"/>
    </source>
</evidence>
<dbReference type="Pfam" id="PF03900">
    <property type="entry name" value="Porphobil_deamC"/>
    <property type="match status" value="1"/>
</dbReference>
<dbReference type="EC" id="2.5.1.61" evidence="5 9"/>
<feature type="region of interest" description="Disordered" evidence="10">
    <location>
        <begin position="298"/>
        <end position="334"/>
    </location>
</feature>
<dbReference type="InterPro" id="IPR022418">
    <property type="entry name" value="Porphobilinogen_deaminase_C"/>
</dbReference>
<dbReference type="PANTHER" id="PTHR11557:SF0">
    <property type="entry name" value="PORPHOBILINOGEN DEAMINASE"/>
    <property type="match status" value="1"/>
</dbReference>
<dbReference type="InterPro" id="IPR036803">
    <property type="entry name" value="Porphobilinogen_deaminase_C_sf"/>
</dbReference>
<evidence type="ECO:0000256" key="6">
    <source>
        <dbReference type="ARBA" id="ARBA00022679"/>
    </source>
</evidence>
<evidence type="ECO:0000256" key="4">
    <source>
        <dbReference type="ARBA" id="ARBA00011245"/>
    </source>
</evidence>
<comment type="function">
    <text evidence="2">Tetrapolymerization of the monopyrrole PBG into the hydroxymethylbilane pre-uroporphyrinogen in several discrete steps.</text>
</comment>
<gene>
    <name evidence="13" type="ORF">SAMN06265355_104305</name>
</gene>
<proteinExistence type="inferred from homology"/>
<evidence type="ECO:0000256" key="9">
    <source>
        <dbReference type="NCBIfam" id="TIGR00212"/>
    </source>
</evidence>
<evidence type="ECO:0000256" key="1">
    <source>
        <dbReference type="ARBA" id="ARBA00001916"/>
    </source>
</evidence>
<evidence type="ECO:0000256" key="8">
    <source>
        <dbReference type="ARBA" id="ARBA00048169"/>
    </source>
</evidence>
<keyword evidence="7" id="KW-0627">Porphyrin biosynthesis</keyword>
<dbReference type="PANTHER" id="PTHR11557">
    <property type="entry name" value="PORPHOBILINOGEN DEAMINASE"/>
    <property type="match status" value="1"/>
</dbReference>
<feature type="domain" description="Porphobilinogen deaminase N-terminal" evidence="11">
    <location>
        <begin position="4"/>
        <end position="205"/>
    </location>
</feature>
<keyword evidence="6" id="KW-0808">Transferase</keyword>
<organism evidence="13 14">
    <name type="scientific">Actinomadura mexicana</name>
    <dbReference type="NCBI Taxonomy" id="134959"/>
    <lineage>
        <taxon>Bacteria</taxon>
        <taxon>Bacillati</taxon>
        <taxon>Actinomycetota</taxon>
        <taxon>Actinomycetes</taxon>
        <taxon>Streptosporangiales</taxon>
        <taxon>Thermomonosporaceae</taxon>
        <taxon>Actinomadura</taxon>
    </lineage>
</organism>
<accession>A0A238XGT9</accession>
<dbReference type="EMBL" id="FZNP01000004">
    <property type="protein sequence ID" value="SNR57713.1"/>
    <property type="molecule type" value="Genomic_DNA"/>
</dbReference>
<evidence type="ECO:0000256" key="2">
    <source>
        <dbReference type="ARBA" id="ARBA00002869"/>
    </source>
</evidence>
<dbReference type="Proteomes" id="UP000198420">
    <property type="component" value="Unassembled WGS sequence"/>
</dbReference>
<dbReference type="InterPro" id="IPR000860">
    <property type="entry name" value="HemC"/>
</dbReference>
<dbReference type="GO" id="GO:0006783">
    <property type="term" value="P:heme biosynthetic process"/>
    <property type="evidence" value="ECO:0007669"/>
    <property type="project" value="TreeGrafter"/>
</dbReference>
<dbReference type="GO" id="GO:0005737">
    <property type="term" value="C:cytoplasm"/>
    <property type="evidence" value="ECO:0007669"/>
    <property type="project" value="UniProtKB-UniRule"/>
</dbReference>
<evidence type="ECO:0000259" key="11">
    <source>
        <dbReference type="Pfam" id="PF01379"/>
    </source>
</evidence>
<dbReference type="Gene3D" id="3.40.190.10">
    <property type="entry name" value="Periplasmic binding protein-like II"/>
    <property type="match status" value="2"/>
</dbReference>
<dbReference type="GO" id="GO:0004418">
    <property type="term" value="F:hydroxymethylbilane synthase activity"/>
    <property type="evidence" value="ECO:0007669"/>
    <property type="project" value="UniProtKB-UniRule"/>
</dbReference>
<evidence type="ECO:0000259" key="12">
    <source>
        <dbReference type="Pfam" id="PF03900"/>
    </source>
</evidence>
<evidence type="ECO:0000256" key="7">
    <source>
        <dbReference type="ARBA" id="ARBA00023244"/>
    </source>
</evidence>
<dbReference type="PRINTS" id="PR00151">
    <property type="entry name" value="PORPHBDMNASE"/>
</dbReference>
<dbReference type="InterPro" id="IPR022417">
    <property type="entry name" value="Porphobilin_deaminase_N"/>
</dbReference>
<protein>
    <recommendedName>
        <fullName evidence="5 9">Hydroxymethylbilane synthase</fullName>
        <ecNumber evidence="5 9">2.5.1.61</ecNumber>
    </recommendedName>
</protein>
<comment type="cofactor">
    <cofactor evidence="1">
        <name>dipyrromethane</name>
        <dbReference type="ChEBI" id="CHEBI:60342"/>
    </cofactor>
</comment>
<comment type="subunit">
    <text evidence="4">Monomer.</text>
</comment>
<evidence type="ECO:0000256" key="3">
    <source>
        <dbReference type="ARBA" id="ARBA00005638"/>
    </source>
</evidence>
<dbReference type="NCBIfam" id="TIGR00212">
    <property type="entry name" value="hemC"/>
    <property type="match status" value="1"/>
</dbReference>
<comment type="catalytic activity">
    <reaction evidence="8">
        <text>4 porphobilinogen + H2O = hydroxymethylbilane + 4 NH4(+)</text>
        <dbReference type="Rhea" id="RHEA:13185"/>
        <dbReference type="ChEBI" id="CHEBI:15377"/>
        <dbReference type="ChEBI" id="CHEBI:28938"/>
        <dbReference type="ChEBI" id="CHEBI:57845"/>
        <dbReference type="ChEBI" id="CHEBI:58126"/>
        <dbReference type="EC" id="2.5.1.61"/>
    </reaction>
</comment>
<feature type="domain" description="Porphobilinogen deaminase C-terminal" evidence="12">
    <location>
        <begin position="221"/>
        <end position="289"/>
    </location>
</feature>
<keyword evidence="14" id="KW-1185">Reference proteome</keyword>
<dbReference type="AlphaFoldDB" id="A0A238XGT9"/>
<dbReference type="Gene3D" id="3.30.160.40">
    <property type="entry name" value="Porphobilinogen deaminase, C-terminal domain"/>
    <property type="match status" value="1"/>
</dbReference>